<dbReference type="RefSeq" id="WP_073178848.1">
    <property type="nucleotide sequence ID" value="NZ_FQWL01000002.1"/>
</dbReference>
<reference evidence="3" key="1">
    <citation type="submission" date="2016-11" db="EMBL/GenBank/DDBJ databases">
        <authorList>
            <person name="Varghese N."/>
            <person name="Submissions S."/>
        </authorList>
    </citation>
    <scope>NUCLEOTIDE SEQUENCE [LARGE SCALE GENOMIC DNA]</scope>
    <source>
        <strain evidence="3">DSM 22638</strain>
    </source>
</reference>
<sequence>MLKNSRYNSIATATTFIWIGFVCAISFMEAWLKFQAPGIDTRLGVGIGKLVFAALNKVEITALLVIMICSINYRRYFNLSTIPLVVLSTILAIQTFWLLPQLSIHADLLIDNGTASKSYHHILYVLLEVLKIIALLTLGIGLFMYRVSKPFLTKKI</sequence>
<feature type="transmembrane region" description="Helical" evidence="1">
    <location>
        <begin position="7"/>
        <end position="27"/>
    </location>
</feature>
<evidence type="ECO:0000256" key="1">
    <source>
        <dbReference type="SAM" id="Phobius"/>
    </source>
</evidence>
<keyword evidence="1" id="KW-1133">Transmembrane helix</keyword>
<evidence type="ECO:0008006" key="4">
    <source>
        <dbReference type="Google" id="ProtNLM"/>
    </source>
</evidence>
<dbReference type="AlphaFoldDB" id="A0A1M5K5E0"/>
<evidence type="ECO:0000313" key="2">
    <source>
        <dbReference type="EMBL" id="SHG48038.1"/>
    </source>
</evidence>
<feature type="transmembrane region" description="Helical" evidence="1">
    <location>
        <begin position="119"/>
        <end position="145"/>
    </location>
</feature>
<keyword evidence="1" id="KW-0812">Transmembrane</keyword>
<organism evidence="2 3">
    <name type="scientific">Flagellimonas flava</name>
    <dbReference type="NCBI Taxonomy" id="570519"/>
    <lineage>
        <taxon>Bacteria</taxon>
        <taxon>Pseudomonadati</taxon>
        <taxon>Bacteroidota</taxon>
        <taxon>Flavobacteriia</taxon>
        <taxon>Flavobacteriales</taxon>
        <taxon>Flavobacteriaceae</taxon>
        <taxon>Flagellimonas</taxon>
    </lineage>
</organism>
<feature type="transmembrane region" description="Helical" evidence="1">
    <location>
        <begin position="47"/>
        <end position="69"/>
    </location>
</feature>
<gene>
    <name evidence="2" type="ORF">SAMN04488116_1394</name>
</gene>
<accession>A0A1M5K5E0</accession>
<keyword evidence="1" id="KW-0472">Membrane</keyword>
<dbReference type="EMBL" id="FQWL01000002">
    <property type="protein sequence ID" value="SHG48038.1"/>
    <property type="molecule type" value="Genomic_DNA"/>
</dbReference>
<evidence type="ECO:0000313" key="3">
    <source>
        <dbReference type="Proteomes" id="UP000184532"/>
    </source>
</evidence>
<feature type="transmembrane region" description="Helical" evidence="1">
    <location>
        <begin position="76"/>
        <end position="99"/>
    </location>
</feature>
<name>A0A1M5K5E0_9FLAO</name>
<dbReference type="STRING" id="570519.SAMN04488116_1394"/>
<dbReference type="OrthoDB" id="1098954at2"/>
<dbReference type="Proteomes" id="UP000184532">
    <property type="component" value="Unassembled WGS sequence"/>
</dbReference>
<protein>
    <recommendedName>
        <fullName evidence="4">DUF4149 domain-containing protein</fullName>
    </recommendedName>
</protein>
<proteinExistence type="predicted"/>
<keyword evidence="3" id="KW-1185">Reference proteome</keyword>